<dbReference type="RefSeq" id="WP_185104321.1">
    <property type="nucleotide sequence ID" value="NZ_BAAAXY010000049.1"/>
</dbReference>
<comment type="caution">
    <text evidence="1">The sequence shown here is derived from an EMBL/GenBank/DDBJ whole genome shotgun (WGS) entry which is preliminary data.</text>
</comment>
<evidence type="ECO:0000313" key="1">
    <source>
        <dbReference type="EMBL" id="MBB6549974.1"/>
    </source>
</evidence>
<evidence type="ECO:0000313" key="2">
    <source>
        <dbReference type="Proteomes" id="UP000565579"/>
    </source>
</evidence>
<dbReference type="AlphaFoldDB" id="A0A7X0U043"/>
<protein>
    <submittedName>
        <fullName evidence="1">Uncharacterized protein</fullName>
    </submittedName>
</protein>
<proteinExistence type="predicted"/>
<dbReference type="EMBL" id="JACHMI010000001">
    <property type="protein sequence ID" value="MBB6549974.1"/>
    <property type="molecule type" value="Genomic_DNA"/>
</dbReference>
<organism evidence="1 2">
    <name type="scientific">Nonomuraea rubra</name>
    <dbReference type="NCBI Taxonomy" id="46180"/>
    <lineage>
        <taxon>Bacteria</taxon>
        <taxon>Bacillati</taxon>
        <taxon>Actinomycetota</taxon>
        <taxon>Actinomycetes</taxon>
        <taxon>Streptosporangiales</taxon>
        <taxon>Streptosporangiaceae</taxon>
        <taxon>Nonomuraea</taxon>
    </lineage>
</organism>
<reference evidence="1 2" key="1">
    <citation type="submission" date="2020-08" db="EMBL/GenBank/DDBJ databases">
        <title>Sequencing the genomes of 1000 actinobacteria strains.</title>
        <authorList>
            <person name="Klenk H.-P."/>
        </authorList>
    </citation>
    <scope>NUCLEOTIDE SEQUENCE [LARGE SCALE GENOMIC DNA]</scope>
    <source>
        <strain evidence="1 2">DSM 43768</strain>
    </source>
</reference>
<keyword evidence="2" id="KW-1185">Reference proteome</keyword>
<dbReference type="Proteomes" id="UP000565579">
    <property type="component" value="Unassembled WGS sequence"/>
</dbReference>
<name>A0A7X0U043_9ACTN</name>
<sequence>MSSNDMKKPMHMIARTSHGRCVAGCSPEGPTRVVATMRSTLFQDVVSDFHLPRVIRTRVKLVGEA</sequence>
<gene>
    <name evidence="1" type="ORF">HD593_004769</name>
</gene>
<accession>A0A7X0U043</accession>